<dbReference type="Gene3D" id="3.30.360.10">
    <property type="entry name" value="Dihydrodipicolinate Reductase, domain 2"/>
    <property type="match status" value="1"/>
</dbReference>
<dbReference type="EMBL" id="UINC01196952">
    <property type="protein sequence ID" value="SVE14194.1"/>
    <property type="molecule type" value="Genomic_DNA"/>
</dbReference>
<organism evidence="2">
    <name type="scientific">marine metagenome</name>
    <dbReference type="NCBI Taxonomy" id="408172"/>
    <lineage>
        <taxon>unclassified sequences</taxon>
        <taxon>metagenomes</taxon>
        <taxon>ecological metagenomes</taxon>
    </lineage>
</organism>
<reference evidence="2" key="1">
    <citation type="submission" date="2018-05" db="EMBL/GenBank/DDBJ databases">
        <authorList>
            <person name="Lanie J.A."/>
            <person name="Ng W.-L."/>
            <person name="Kazmierczak K.M."/>
            <person name="Andrzejewski T.M."/>
            <person name="Davidsen T.M."/>
            <person name="Wayne K.J."/>
            <person name="Tettelin H."/>
            <person name="Glass J.I."/>
            <person name="Rusch D."/>
            <person name="Podicherti R."/>
            <person name="Tsui H.-C.T."/>
            <person name="Winkler M.E."/>
        </authorList>
    </citation>
    <scope>NUCLEOTIDE SEQUENCE</scope>
</reference>
<evidence type="ECO:0000259" key="1">
    <source>
        <dbReference type="Pfam" id="PF03447"/>
    </source>
</evidence>
<dbReference type="GO" id="GO:0050661">
    <property type="term" value="F:NADP binding"/>
    <property type="evidence" value="ECO:0007669"/>
    <property type="project" value="InterPro"/>
</dbReference>
<feature type="non-terminal residue" evidence="2">
    <location>
        <position position="150"/>
    </location>
</feature>
<proteinExistence type="predicted"/>
<dbReference type="Gene3D" id="3.40.50.720">
    <property type="entry name" value="NAD(P)-binding Rossmann-like Domain"/>
    <property type="match status" value="1"/>
</dbReference>
<dbReference type="PANTHER" id="PTHR43331:SF1">
    <property type="entry name" value="HOMOSERINE DEHYDROGENASE"/>
    <property type="match status" value="1"/>
</dbReference>
<dbReference type="GO" id="GO:0004412">
    <property type="term" value="F:homoserine dehydrogenase activity"/>
    <property type="evidence" value="ECO:0007669"/>
    <property type="project" value="TreeGrafter"/>
</dbReference>
<protein>
    <recommendedName>
        <fullName evidence="1">Aspartate/homoserine dehydrogenase NAD-binding domain-containing protein</fullName>
    </recommendedName>
</protein>
<dbReference type="InterPro" id="IPR005106">
    <property type="entry name" value="Asp/hSer_DH_NAD-bd"/>
</dbReference>
<dbReference type="SUPFAM" id="SSF51735">
    <property type="entry name" value="NAD(P)-binding Rossmann-fold domains"/>
    <property type="match status" value="1"/>
</dbReference>
<name>A0A383B2T0_9ZZZZ</name>
<dbReference type="Pfam" id="PF03447">
    <property type="entry name" value="NAD_binding_3"/>
    <property type="match status" value="1"/>
</dbReference>
<accession>A0A383B2T0</accession>
<sequence>MRKKINIAIVGFGNIGSYFYKTLVKNQKKIAIKTGKIPSIKYICVKNINKKRSIQIPKSKRIKNPLLLTLKKDVDIIVELVGGSEGVAKKLVFSALRNKKHVITANKSLIAKYGDELARIAEKNKVNLEYEASVAGGVPIIRSIKEGLIS</sequence>
<dbReference type="InterPro" id="IPR036291">
    <property type="entry name" value="NAD(P)-bd_dom_sf"/>
</dbReference>
<feature type="domain" description="Aspartate/homoserine dehydrogenase NAD-binding" evidence="1">
    <location>
        <begin position="11"/>
        <end position="131"/>
    </location>
</feature>
<dbReference type="PANTHER" id="PTHR43331">
    <property type="entry name" value="HOMOSERINE DEHYDROGENASE"/>
    <property type="match status" value="1"/>
</dbReference>
<dbReference type="GO" id="GO:0009088">
    <property type="term" value="P:threonine biosynthetic process"/>
    <property type="evidence" value="ECO:0007669"/>
    <property type="project" value="TreeGrafter"/>
</dbReference>
<gene>
    <name evidence="2" type="ORF">METZ01_LOCUS467048</name>
</gene>
<evidence type="ECO:0000313" key="2">
    <source>
        <dbReference type="EMBL" id="SVE14194.1"/>
    </source>
</evidence>
<dbReference type="AlphaFoldDB" id="A0A383B2T0"/>